<sequence length="276" mass="31564">MELSELEHTITSGSGMVPYDDKNRPALESRYSRSILIRIIQFISQNVTTETNVVCINVPIKILEIVDYYFPGLNFIVWTHSDEKSDKVEVLQNSKGRLSRTAVKAHLATLKGGFVLFSNYTGNRGEEKNPDTITKVNKLHMSLLSTLYKKFGEIKCTFRFKLVYDSPLSETECLKGVYYWLAWSASMGNMTFVEPQYTDEGPERSTILNEEYDKLCSYQNQVVRASKKYKTPKGFPIRPKSYDAALETIILKQYLGKYGTDSNIVKLSEEIKGRLK</sequence>
<proteinExistence type="predicted"/>
<dbReference type="EMBL" id="MN740698">
    <property type="protein sequence ID" value="QHU08603.1"/>
    <property type="molecule type" value="Genomic_DNA"/>
</dbReference>
<protein>
    <submittedName>
        <fullName evidence="1">Uncharacterized protein</fullName>
    </submittedName>
</protein>
<dbReference type="AlphaFoldDB" id="A0A6C0JTA2"/>
<evidence type="ECO:0000313" key="1">
    <source>
        <dbReference type="EMBL" id="QHU08603.1"/>
    </source>
</evidence>
<reference evidence="1" key="1">
    <citation type="journal article" date="2020" name="Nature">
        <title>Giant virus diversity and host interactions through global metagenomics.</title>
        <authorList>
            <person name="Schulz F."/>
            <person name="Roux S."/>
            <person name="Paez-Espino D."/>
            <person name="Jungbluth S."/>
            <person name="Walsh D.A."/>
            <person name="Denef V.J."/>
            <person name="McMahon K.D."/>
            <person name="Konstantinidis K.T."/>
            <person name="Eloe-Fadrosh E.A."/>
            <person name="Kyrpides N.C."/>
            <person name="Woyke T."/>
        </authorList>
    </citation>
    <scope>NUCLEOTIDE SEQUENCE</scope>
    <source>
        <strain evidence="1">GVMAG-S-1063924-116</strain>
    </source>
</reference>
<name>A0A6C0JTA2_9ZZZZ</name>
<organism evidence="1">
    <name type="scientific">viral metagenome</name>
    <dbReference type="NCBI Taxonomy" id="1070528"/>
    <lineage>
        <taxon>unclassified sequences</taxon>
        <taxon>metagenomes</taxon>
        <taxon>organismal metagenomes</taxon>
    </lineage>
</organism>
<accession>A0A6C0JTA2</accession>